<evidence type="ECO:0000256" key="1">
    <source>
        <dbReference type="SAM" id="Coils"/>
    </source>
</evidence>
<dbReference type="OrthoDB" id="6647216at2759"/>
<feature type="coiled-coil region" evidence="1">
    <location>
        <begin position="221"/>
        <end position="248"/>
    </location>
</feature>
<keyword evidence="4" id="KW-1185">Reference proteome</keyword>
<feature type="region of interest" description="Disordered" evidence="2">
    <location>
        <begin position="1"/>
        <end position="85"/>
    </location>
</feature>
<sequence length="364" mass="41002">METSDDGSKESPEKDKESEDRRQSGTTSKFSRPSDAGTRVSSLDSVPSLTNHPVPQNSPESQLEGENHKEPEGLTSKQYKYDATLQDHEELSKNLRESAMRTMIKMLELQAARRTNSQRTSSSNTSKQQLQPSNEAAGPSKNQLSTDSGSAKDFETRLQDMEAQVKQASIRISESKREQAYLMSLINNLEVKMYRTEEAEYIKDILSKVPSESDLERMKRLQLVMTERKRLERETQRLQMEIRAMNNAMANADVIVSESSPIKKPRRVVIRETPDVTDDPSAQICVTADYCPGRPERRGHISSPEPPQESSEAPGLAQDDEEGRKRSVESEDEVEVIQSEVINEDNESEVKATPTKKGKKSKKK</sequence>
<feature type="compositionally biased region" description="Polar residues" evidence="2">
    <location>
        <begin position="130"/>
        <end position="149"/>
    </location>
</feature>
<comment type="caution">
    <text evidence="3">The sequence shown here is derived from an EMBL/GenBank/DDBJ whole genome shotgun (WGS) entry which is preliminary data.</text>
</comment>
<feature type="compositionally biased region" description="Low complexity" evidence="2">
    <location>
        <begin position="113"/>
        <end position="129"/>
    </location>
</feature>
<protein>
    <submittedName>
        <fullName evidence="3">Uncharacterized protein</fullName>
    </submittedName>
</protein>
<accession>A0A8S9WTR6</accession>
<feature type="compositionally biased region" description="Basic residues" evidence="2">
    <location>
        <begin position="354"/>
        <end position="364"/>
    </location>
</feature>
<feature type="region of interest" description="Disordered" evidence="2">
    <location>
        <begin position="112"/>
        <end position="150"/>
    </location>
</feature>
<feature type="region of interest" description="Disordered" evidence="2">
    <location>
        <begin position="290"/>
        <end position="364"/>
    </location>
</feature>
<organism evidence="3 4">
    <name type="scientific">Apolygus lucorum</name>
    <name type="common">Small green plant bug</name>
    <name type="synonym">Lygocoris lucorum</name>
    <dbReference type="NCBI Taxonomy" id="248454"/>
    <lineage>
        <taxon>Eukaryota</taxon>
        <taxon>Metazoa</taxon>
        <taxon>Ecdysozoa</taxon>
        <taxon>Arthropoda</taxon>
        <taxon>Hexapoda</taxon>
        <taxon>Insecta</taxon>
        <taxon>Pterygota</taxon>
        <taxon>Neoptera</taxon>
        <taxon>Paraneoptera</taxon>
        <taxon>Hemiptera</taxon>
        <taxon>Heteroptera</taxon>
        <taxon>Panheteroptera</taxon>
        <taxon>Cimicomorpha</taxon>
        <taxon>Miridae</taxon>
        <taxon>Mirini</taxon>
        <taxon>Apolygus</taxon>
    </lineage>
</organism>
<dbReference type="Proteomes" id="UP000466442">
    <property type="component" value="Unassembled WGS sequence"/>
</dbReference>
<evidence type="ECO:0000313" key="3">
    <source>
        <dbReference type="EMBL" id="KAF6199614.1"/>
    </source>
</evidence>
<keyword evidence="1" id="KW-0175">Coiled coil</keyword>
<feature type="compositionally biased region" description="Polar residues" evidence="2">
    <location>
        <begin position="39"/>
        <end position="61"/>
    </location>
</feature>
<evidence type="ECO:0000313" key="4">
    <source>
        <dbReference type="Proteomes" id="UP000466442"/>
    </source>
</evidence>
<evidence type="ECO:0000256" key="2">
    <source>
        <dbReference type="SAM" id="MobiDB-lite"/>
    </source>
</evidence>
<reference evidence="3" key="1">
    <citation type="journal article" date="2021" name="Mol. Ecol. Resour.">
        <title>Apolygus lucorum genome provides insights into omnivorousness and mesophyll feeding.</title>
        <authorList>
            <person name="Liu Y."/>
            <person name="Liu H."/>
            <person name="Wang H."/>
            <person name="Huang T."/>
            <person name="Liu B."/>
            <person name="Yang B."/>
            <person name="Yin L."/>
            <person name="Li B."/>
            <person name="Zhang Y."/>
            <person name="Zhang S."/>
            <person name="Jiang F."/>
            <person name="Zhang X."/>
            <person name="Ren Y."/>
            <person name="Wang B."/>
            <person name="Wang S."/>
            <person name="Lu Y."/>
            <person name="Wu K."/>
            <person name="Fan W."/>
            <person name="Wang G."/>
        </authorList>
    </citation>
    <scope>NUCLEOTIDE SEQUENCE</scope>
    <source>
        <strain evidence="3">12Hb</strain>
    </source>
</reference>
<dbReference type="EMBL" id="WIXP02000014">
    <property type="protein sequence ID" value="KAF6199614.1"/>
    <property type="molecule type" value="Genomic_DNA"/>
</dbReference>
<proteinExistence type="predicted"/>
<feature type="compositionally biased region" description="Basic and acidic residues" evidence="2">
    <location>
        <begin position="1"/>
        <end position="23"/>
    </location>
</feature>
<gene>
    <name evidence="3" type="ORF">GE061_005912</name>
</gene>
<dbReference type="AlphaFoldDB" id="A0A8S9WTR6"/>
<feature type="coiled-coil region" evidence="1">
    <location>
        <begin position="151"/>
        <end position="178"/>
    </location>
</feature>
<name>A0A8S9WTR6_APOLU</name>